<dbReference type="Gene3D" id="3.40.50.1820">
    <property type="entry name" value="alpha/beta hydrolase"/>
    <property type="match status" value="1"/>
</dbReference>
<accession>A0A074W711</accession>
<dbReference type="SUPFAM" id="SSF53474">
    <property type="entry name" value="alpha/beta-Hydrolases"/>
    <property type="match status" value="1"/>
</dbReference>
<dbReference type="PANTHER" id="PTHR23024:SF24">
    <property type="entry name" value="ALPHA_BETA HYDROLASE FOLD-3 DOMAIN-CONTAINING PROTEIN"/>
    <property type="match status" value="1"/>
</dbReference>
<sequence>MPLDEQAEALLAKGPKLHNSTPIVAELESFGLRVQYFFLVWAVKLYIALQLAYLRLFGPPTKTQPTLVKAYPCRPKLPVRIFMPKARLEGNKTALPLYINIHGGGFVCCDASIDDSFCRSWCERTGMVVVSLNYSKAPVHRFPVPTLDIAAVARAVIDDETLNIDKSRVIMGGFSAGGSLALTACQLSELQGRIKAAVSYFPVTDWSHPPPVKWSERLYKEKKSESLNTVGPALNWAYVPAGQDRTQQLLSPCYASKQELPKWVCLIGAQHDMLCREARNMIYSLADEDIPNSGWDKGWERGTYKWLLAMGVRHGFTDEFGRKPGRSSDARRQVCEDTYAAVHKWLETKVLRD</sequence>
<evidence type="ECO:0000313" key="2">
    <source>
        <dbReference type="EMBL" id="KEQ68638.1"/>
    </source>
</evidence>
<dbReference type="GeneID" id="25415895"/>
<proteinExistence type="predicted"/>
<dbReference type="AlphaFoldDB" id="A0A074W711"/>
<evidence type="ECO:0000259" key="1">
    <source>
        <dbReference type="Pfam" id="PF07859"/>
    </source>
</evidence>
<keyword evidence="2" id="KW-0378">Hydrolase</keyword>
<name>A0A074W711_9PEZI</name>
<dbReference type="RefSeq" id="XP_013422854.1">
    <property type="nucleotide sequence ID" value="XM_013567400.1"/>
</dbReference>
<dbReference type="EMBL" id="KL584727">
    <property type="protein sequence ID" value="KEQ68638.1"/>
    <property type="molecule type" value="Genomic_DNA"/>
</dbReference>
<dbReference type="Pfam" id="PF07859">
    <property type="entry name" value="Abhydrolase_3"/>
    <property type="match status" value="1"/>
</dbReference>
<keyword evidence="3" id="KW-1185">Reference proteome</keyword>
<dbReference type="InterPro" id="IPR050466">
    <property type="entry name" value="Carboxylest/Gibb_receptor"/>
</dbReference>
<organism evidence="2 3">
    <name type="scientific">Aureobasidium namibiae CBS 147.97</name>
    <dbReference type="NCBI Taxonomy" id="1043004"/>
    <lineage>
        <taxon>Eukaryota</taxon>
        <taxon>Fungi</taxon>
        <taxon>Dikarya</taxon>
        <taxon>Ascomycota</taxon>
        <taxon>Pezizomycotina</taxon>
        <taxon>Dothideomycetes</taxon>
        <taxon>Dothideomycetidae</taxon>
        <taxon>Dothideales</taxon>
        <taxon>Saccotheciaceae</taxon>
        <taxon>Aureobasidium</taxon>
    </lineage>
</organism>
<dbReference type="InterPro" id="IPR013094">
    <property type="entry name" value="AB_hydrolase_3"/>
</dbReference>
<feature type="domain" description="Alpha/beta hydrolase fold-3" evidence="1">
    <location>
        <begin position="99"/>
        <end position="286"/>
    </location>
</feature>
<dbReference type="Proteomes" id="UP000027730">
    <property type="component" value="Unassembled WGS sequence"/>
</dbReference>
<reference evidence="2 3" key="1">
    <citation type="journal article" date="2014" name="BMC Genomics">
        <title>Genome sequencing of four Aureobasidium pullulans varieties: biotechnological potential, stress tolerance, and description of new species.</title>
        <authorList>
            <person name="Gostin Ar C."/>
            <person name="Ohm R.A."/>
            <person name="Kogej T."/>
            <person name="Sonjak S."/>
            <person name="Turk M."/>
            <person name="Zajc J."/>
            <person name="Zalar P."/>
            <person name="Grube M."/>
            <person name="Sun H."/>
            <person name="Han J."/>
            <person name="Sharma A."/>
            <person name="Chiniquy J."/>
            <person name="Ngan C.Y."/>
            <person name="Lipzen A."/>
            <person name="Barry K."/>
            <person name="Grigoriev I.V."/>
            <person name="Gunde-Cimerman N."/>
        </authorList>
    </citation>
    <scope>NUCLEOTIDE SEQUENCE [LARGE SCALE GENOMIC DNA]</scope>
    <source>
        <strain evidence="2 3">CBS 147.97</strain>
    </source>
</reference>
<evidence type="ECO:0000313" key="3">
    <source>
        <dbReference type="Proteomes" id="UP000027730"/>
    </source>
</evidence>
<dbReference type="InterPro" id="IPR029058">
    <property type="entry name" value="AB_hydrolase_fold"/>
</dbReference>
<dbReference type="PANTHER" id="PTHR23024">
    <property type="entry name" value="ARYLACETAMIDE DEACETYLASE"/>
    <property type="match status" value="1"/>
</dbReference>
<dbReference type="HOGENOM" id="CLU_012494_3_1_1"/>
<gene>
    <name evidence="2" type="ORF">M436DRAFT_76748</name>
</gene>
<dbReference type="STRING" id="1043004.A0A074W711"/>
<protein>
    <submittedName>
        <fullName evidence="2">Alpha/beta-hydrolase</fullName>
    </submittedName>
</protein>
<dbReference type="OrthoDB" id="408631at2759"/>
<dbReference type="GO" id="GO:0016787">
    <property type="term" value="F:hydrolase activity"/>
    <property type="evidence" value="ECO:0007669"/>
    <property type="project" value="UniProtKB-KW"/>
</dbReference>